<evidence type="ECO:0000313" key="3">
    <source>
        <dbReference type="EMBL" id="KAH0470082.1"/>
    </source>
</evidence>
<sequence length="201" mass="23628">MDQWHVMIQLSNDLDYSHIFSRRVYYIQGCQMRLLKWNPNFDVRKVPSLVDPYRRNLYLVHLWGSLLWKWTFKRNIQRKSGLDRGLMGISKKVNFENLPIFCNHYKMHGHCNLECFISHPHLLNHKEMSKESKGKNILVNQLSHENTNQVQEMLVARNPPQENNANHMHSMVNGDNKHDIPKDLGFGGDDSNIEAYNSSSI</sequence>
<organism evidence="3 4">
    <name type="scientific">Dendrobium chrysotoxum</name>
    <name type="common">Orchid</name>
    <dbReference type="NCBI Taxonomy" id="161865"/>
    <lineage>
        <taxon>Eukaryota</taxon>
        <taxon>Viridiplantae</taxon>
        <taxon>Streptophyta</taxon>
        <taxon>Embryophyta</taxon>
        <taxon>Tracheophyta</taxon>
        <taxon>Spermatophyta</taxon>
        <taxon>Magnoliopsida</taxon>
        <taxon>Liliopsida</taxon>
        <taxon>Asparagales</taxon>
        <taxon>Orchidaceae</taxon>
        <taxon>Epidendroideae</taxon>
        <taxon>Malaxideae</taxon>
        <taxon>Dendrobiinae</taxon>
        <taxon>Dendrobium</taxon>
    </lineage>
</organism>
<gene>
    <name evidence="3" type="ORF">IEQ34_001640</name>
</gene>
<comment type="caution">
    <text evidence="3">The sequence shown here is derived from an EMBL/GenBank/DDBJ whole genome shotgun (WGS) entry which is preliminary data.</text>
</comment>
<feature type="domain" description="DUF4283" evidence="2">
    <location>
        <begin position="2"/>
        <end position="43"/>
    </location>
</feature>
<name>A0AAV7HMG0_DENCH</name>
<dbReference type="EMBL" id="JAGFBR010000002">
    <property type="protein sequence ID" value="KAH0470082.1"/>
    <property type="molecule type" value="Genomic_DNA"/>
</dbReference>
<dbReference type="AlphaFoldDB" id="A0AAV7HMG0"/>
<dbReference type="InterPro" id="IPR025558">
    <property type="entry name" value="DUF4283"/>
</dbReference>
<dbReference type="Proteomes" id="UP000775213">
    <property type="component" value="Unassembled WGS sequence"/>
</dbReference>
<evidence type="ECO:0000313" key="4">
    <source>
        <dbReference type="Proteomes" id="UP000775213"/>
    </source>
</evidence>
<proteinExistence type="predicted"/>
<protein>
    <recommendedName>
        <fullName evidence="2">DUF4283 domain-containing protein</fullName>
    </recommendedName>
</protein>
<dbReference type="Pfam" id="PF14111">
    <property type="entry name" value="DUF4283"/>
    <property type="match status" value="1"/>
</dbReference>
<feature type="region of interest" description="Disordered" evidence="1">
    <location>
        <begin position="160"/>
        <end position="191"/>
    </location>
</feature>
<keyword evidence="4" id="KW-1185">Reference proteome</keyword>
<evidence type="ECO:0000256" key="1">
    <source>
        <dbReference type="SAM" id="MobiDB-lite"/>
    </source>
</evidence>
<accession>A0AAV7HMG0</accession>
<reference evidence="3 4" key="1">
    <citation type="journal article" date="2021" name="Hortic Res">
        <title>Chromosome-scale assembly of the Dendrobium chrysotoxum genome enhances the understanding of orchid evolution.</title>
        <authorList>
            <person name="Zhang Y."/>
            <person name="Zhang G.Q."/>
            <person name="Zhang D."/>
            <person name="Liu X.D."/>
            <person name="Xu X.Y."/>
            <person name="Sun W.H."/>
            <person name="Yu X."/>
            <person name="Zhu X."/>
            <person name="Wang Z.W."/>
            <person name="Zhao X."/>
            <person name="Zhong W.Y."/>
            <person name="Chen H."/>
            <person name="Yin W.L."/>
            <person name="Huang T."/>
            <person name="Niu S.C."/>
            <person name="Liu Z.J."/>
        </authorList>
    </citation>
    <scope>NUCLEOTIDE SEQUENCE [LARGE SCALE GENOMIC DNA]</scope>
    <source>
        <strain evidence="3">Lindl</strain>
    </source>
</reference>
<evidence type="ECO:0000259" key="2">
    <source>
        <dbReference type="Pfam" id="PF14111"/>
    </source>
</evidence>